<organism evidence="2 3">
    <name type="scientific">Vulpes vulpes</name>
    <name type="common">Red fox</name>
    <dbReference type="NCBI Taxonomy" id="9627"/>
    <lineage>
        <taxon>Eukaryota</taxon>
        <taxon>Metazoa</taxon>
        <taxon>Chordata</taxon>
        <taxon>Craniata</taxon>
        <taxon>Vertebrata</taxon>
        <taxon>Euteleostomi</taxon>
        <taxon>Mammalia</taxon>
        <taxon>Eutheria</taxon>
        <taxon>Laurasiatheria</taxon>
        <taxon>Carnivora</taxon>
        <taxon>Caniformia</taxon>
        <taxon>Canidae</taxon>
        <taxon>Vulpes</taxon>
    </lineage>
</organism>
<feature type="region of interest" description="Disordered" evidence="1">
    <location>
        <begin position="189"/>
        <end position="212"/>
    </location>
</feature>
<dbReference type="GeneID" id="112925470"/>
<dbReference type="RefSeq" id="XP_072575507.1">
    <property type="nucleotide sequence ID" value="XM_072719406.1"/>
</dbReference>
<feature type="region of interest" description="Disordered" evidence="1">
    <location>
        <begin position="103"/>
        <end position="122"/>
    </location>
</feature>
<accession>A0ABM4XBT1</accession>
<evidence type="ECO:0000256" key="1">
    <source>
        <dbReference type="SAM" id="MobiDB-lite"/>
    </source>
</evidence>
<keyword evidence="2" id="KW-1185">Reference proteome</keyword>
<proteinExistence type="predicted"/>
<reference evidence="3" key="1">
    <citation type="submission" date="2025-08" db="UniProtKB">
        <authorList>
            <consortium name="RefSeq"/>
        </authorList>
    </citation>
    <scope>IDENTIFICATION</scope>
    <source>
        <tissue evidence="3">Cell line</tissue>
    </source>
</reference>
<evidence type="ECO:0000313" key="2">
    <source>
        <dbReference type="Proteomes" id="UP001652641"/>
    </source>
</evidence>
<protein>
    <submittedName>
        <fullName evidence="3">Coiled-coil domain-containing protein 195</fullName>
    </submittedName>
</protein>
<gene>
    <name evidence="3" type="primary">CCDC195</name>
</gene>
<evidence type="ECO:0000313" key="3">
    <source>
        <dbReference type="RefSeq" id="XP_072575507.1"/>
    </source>
</evidence>
<dbReference type="Proteomes" id="UP001652641">
    <property type="component" value="Chromosome 9"/>
</dbReference>
<feature type="region of interest" description="Disordered" evidence="1">
    <location>
        <begin position="29"/>
        <end position="52"/>
    </location>
</feature>
<name>A0ABM4XBT1_VULVU</name>
<sequence length="212" mass="23508">MEANIQFMRIIQEMRAEINKLEKENHVLRMKLTSSSQRTPGPSRESGDEREEEVTYLGNLEKASEKSPATLHCGASTGAAPAVHEHQDNVMIVRRYSISSPIHSFTAKDPRKGGERHPKSGILEAQRSVKSLACSSVKKQDNEEEMFVADSLTSTSSNQRASPEHVFGQVTRDKIKTVSFLLPMDVSSYSRNSSSLKCSPNQTTNQLSTIAE</sequence>
<feature type="compositionally biased region" description="Basic and acidic residues" evidence="1">
    <location>
        <begin position="106"/>
        <end position="118"/>
    </location>
</feature>